<dbReference type="SMART" id="SM00066">
    <property type="entry name" value="GAL4"/>
    <property type="match status" value="1"/>
</dbReference>
<dbReference type="GO" id="GO:0009893">
    <property type="term" value="P:positive regulation of metabolic process"/>
    <property type="evidence" value="ECO:0007669"/>
    <property type="project" value="UniProtKB-ARBA"/>
</dbReference>
<dbReference type="STRING" id="767769.A0A1L9U928"/>
<dbReference type="InterPro" id="IPR050613">
    <property type="entry name" value="Sec_Metabolite_Reg"/>
</dbReference>
<dbReference type="GO" id="GO:0006351">
    <property type="term" value="P:DNA-templated transcription"/>
    <property type="evidence" value="ECO:0007669"/>
    <property type="project" value="InterPro"/>
</dbReference>
<dbReference type="Gene3D" id="4.10.240.10">
    <property type="entry name" value="Zn(2)-C6 fungal-type DNA-binding domain"/>
    <property type="match status" value="1"/>
</dbReference>
<dbReference type="Proteomes" id="UP000184499">
    <property type="component" value="Unassembled WGS sequence"/>
</dbReference>
<evidence type="ECO:0000256" key="1">
    <source>
        <dbReference type="ARBA" id="ARBA00004123"/>
    </source>
</evidence>
<dbReference type="SMART" id="SM00906">
    <property type="entry name" value="Fungal_trans"/>
    <property type="match status" value="1"/>
</dbReference>
<accession>A0A1L9U928</accession>
<sequence>MSSRRRNGKLASCEPCRKDKVRCDHAQPTCSRCRKRGLEHRCLYHPAPLTRATHIGSGRGSESRITSRRSGSSIGVPLRAGYLGPINSITIAGDGHPEGSVAQSSSSSYADPSREVEELLECLREFPLINGSIHEYYTISQAAVVPAPFIHRALAEIEVTYDAITAENLRQPLSEVAATIIENTRQPFDVPPECDGNRFHELLTGPCLRLEVLGLIYALAGRSISFGFPYHFSRSQDGTCSPAEISQKMLAASDLAIQVCKSLSPVNDLLLWLVHENLLLSKMLQGDSSSVTWHRLGELSTYIFELGLHREPGPDNETTSRPASFLLESRRRLFAGAYQLDKSFCSLLGRPPRIPWRYSNCRMPLDVSDEALGSETSLLEAQNSKVDGNGWSVTPVFQRASWIRLRFIISTYREEILELSLQRSTPERAKQLRDVSRRCAEAWELLPSHLHYTPSCWETKLPISVKLMLVISYLTYLHNEFLVQKLLVLDDSERDDGYVHLATGASPALISVSSAILTTVLALGKQQEHSVDIRRDFNWIILHYGFPSASVLVEALQLQAGPRITQSTANNNAQSLPTPMPPPTLPNRSALLRDLSVFIFHLESMAQLDQSNRALLARAARSFARDIDDILEPSPGGGLSPALGVEDETHEEEGAVALRSEQLVRIHENEITDQGSSAGDYMTTLGLDLDFGLGSGLDDLAFLDTVDFTATQLPDQFLI</sequence>
<evidence type="ECO:0000256" key="6">
    <source>
        <dbReference type="ARBA" id="ARBA00023242"/>
    </source>
</evidence>
<dbReference type="GO" id="GO:0008270">
    <property type="term" value="F:zinc ion binding"/>
    <property type="evidence" value="ECO:0007669"/>
    <property type="project" value="InterPro"/>
</dbReference>
<keyword evidence="6" id="KW-0539">Nucleus</keyword>
<dbReference type="PROSITE" id="PS00463">
    <property type="entry name" value="ZN2_CY6_FUNGAL_1"/>
    <property type="match status" value="1"/>
</dbReference>
<name>A0A1L9U928_ASPBC</name>
<dbReference type="SUPFAM" id="SSF57701">
    <property type="entry name" value="Zn2/Cys6 DNA-binding domain"/>
    <property type="match status" value="1"/>
</dbReference>
<comment type="subcellular location">
    <subcellularLocation>
        <location evidence="1">Nucleus</location>
    </subcellularLocation>
</comment>
<dbReference type="RefSeq" id="XP_067475397.1">
    <property type="nucleotide sequence ID" value="XM_067622950.1"/>
</dbReference>
<reference evidence="10" key="1">
    <citation type="journal article" date="2017" name="Genome Biol.">
        <title>Comparative genomics reveals high biological diversity and specific adaptations in the industrially and medically important fungal genus Aspergillus.</title>
        <authorList>
            <person name="de Vries R.P."/>
            <person name="Riley R."/>
            <person name="Wiebenga A."/>
            <person name="Aguilar-Osorio G."/>
            <person name="Amillis S."/>
            <person name="Uchima C.A."/>
            <person name="Anderluh G."/>
            <person name="Asadollahi M."/>
            <person name="Askin M."/>
            <person name="Barry K."/>
            <person name="Battaglia E."/>
            <person name="Bayram O."/>
            <person name="Benocci T."/>
            <person name="Braus-Stromeyer S.A."/>
            <person name="Caldana C."/>
            <person name="Canovas D."/>
            <person name="Cerqueira G.C."/>
            <person name="Chen F."/>
            <person name="Chen W."/>
            <person name="Choi C."/>
            <person name="Clum A."/>
            <person name="Dos Santos R.A."/>
            <person name="Damasio A.R."/>
            <person name="Diallinas G."/>
            <person name="Emri T."/>
            <person name="Fekete E."/>
            <person name="Flipphi M."/>
            <person name="Freyberg S."/>
            <person name="Gallo A."/>
            <person name="Gournas C."/>
            <person name="Habgood R."/>
            <person name="Hainaut M."/>
            <person name="Harispe M.L."/>
            <person name="Henrissat B."/>
            <person name="Hilden K.S."/>
            <person name="Hope R."/>
            <person name="Hossain A."/>
            <person name="Karabika E."/>
            <person name="Karaffa L."/>
            <person name="Karanyi Z."/>
            <person name="Krasevec N."/>
            <person name="Kuo A."/>
            <person name="Kusch H."/>
            <person name="LaButti K."/>
            <person name="Lagendijk E.L."/>
            <person name="Lapidus A."/>
            <person name="Levasseur A."/>
            <person name="Lindquist E."/>
            <person name="Lipzen A."/>
            <person name="Logrieco A.F."/>
            <person name="MacCabe A."/>
            <person name="Maekelae M.R."/>
            <person name="Malavazi I."/>
            <person name="Melin P."/>
            <person name="Meyer V."/>
            <person name="Mielnichuk N."/>
            <person name="Miskei M."/>
            <person name="Molnar A.P."/>
            <person name="Mule G."/>
            <person name="Ngan C.Y."/>
            <person name="Orejas M."/>
            <person name="Orosz E."/>
            <person name="Ouedraogo J.P."/>
            <person name="Overkamp K.M."/>
            <person name="Park H.-S."/>
            <person name="Perrone G."/>
            <person name="Piumi F."/>
            <person name="Punt P.J."/>
            <person name="Ram A.F."/>
            <person name="Ramon A."/>
            <person name="Rauscher S."/>
            <person name="Record E."/>
            <person name="Riano-Pachon D.M."/>
            <person name="Robert V."/>
            <person name="Roehrig J."/>
            <person name="Ruller R."/>
            <person name="Salamov A."/>
            <person name="Salih N.S."/>
            <person name="Samson R.A."/>
            <person name="Sandor E."/>
            <person name="Sanguinetti M."/>
            <person name="Schuetze T."/>
            <person name="Sepcic K."/>
            <person name="Shelest E."/>
            <person name="Sherlock G."/>
            <person name="Sophianopoulou V."/>
            <person name="Squina F.M."/>
            <person name="Sun H."/>
            <person name="Susca A."/>
            <person name="Todd R.B."/>
            <person name="Tsang A."/>
            <person name="Unkles S.E."/>
            <person name="van de Wiele N."/>
            <person name="van Rossen-Uffink D."/>
            <person name="Oliveira J.V."/>
            <person name="Vesth T.C."/>
            <person name="Visser J."/>
            <person name="Yu J.-H."/>
            <person name="Zhou M."/>
            <person name="Andersen M.R."/>
            <person name="Archer D.B."/>
            <person name="Baker S.E."/>
            <person name="Benoit I."/>
            <person name="Brakhage A.A."/>
            <person name="Braus G.H."/>
            <person name="Fischer R."/>
            <person name="Frisvad J.C."/>
            <person name="Goldman G.H."/>
            <person name="Houbraken J."/>
            <person name="Oakley B."/>
            <person name="Pocsi I."/>
            <person name="Scazzocchio C."/>
            <person name="Seiboth B."/>
            <person name="vanKuyk P.A."/>
            <person name="Wortman J."/>
            <person name="Dyer P.S."/>
            <person name="Grigoriev I.V."/>
        </authorList>
    </citation>
    <scope>NUCLEOTIDE SEQUENCE [LARGE SCALE GENOMIC DNA]</scope>
    <source>
        <strain evidence="10">CBS 101740 / IMI 381727 / IBT 21946</strain>
    </source>
</reference>
<evidence type="ECO:0000256" key="5">
    <source>
        <dbReference type="ARBA" id="ARBA00023163"/>
    </source>
</evidence>
<dbReference type="GO" id="GO:0005634">
    <property type="term" value="C:nucleus"/>
    <property type="evidence" value="ECO:0007669"/>
    <property type="project" value="UniProtKB-SubCell"/>
</dbReference>
<protein>
    <recommendedName>
        <fullName evidence="8">Zn(2)-C6 fungal-type domain-containing protein</fullName>
    </recommendedName>
</protein>
<keyword evidence="5" id="KW-0804">Transcription</keyword>
<dbReference type="InterPro" id="IPR036864">
    <property type="entry name" value="Zn2-C6_fun-type_DNA-bd_sf"/>
</dbReference>
<dbReference type="CDD" id="cd00067">
    <property type="entry name" value="GAL4"/>
    <property type="match status" value="1"/>
</dbReference>
<feature type="region of interest" description="Disordered" evidence="7">
    <location>
        <begin position="53"/>
        <end position="72"/>
    </location>
</feature>
<evidence type="ECO:0000256" key="2">
    <source>
        <dbReference type="ARBA" id="ARBA00022723"/>
    </source>
</evidence>
<feature type="domain" description="Zn(2)-C6 fungal-type" evidence="8">
    <location>
        <begin position="12"/>
        <end position="44"/>
    </location>
</feature>
<dbReference type="PANTHER" id="PTHR31001:SF82">
    <property type="entry name" value="ZN(II)2CYS6 TRANSCRIPTION FACTOR (EUROFUNG)"/>
    <property type="match status" value="1"/>
</dbReference>
<evidence type="ECO:0000313" key="10">
    <source>
        <dbReference type="Proteomes" id="UP000184499"/>
    </source>
</evidence>
<evidence type="ECO:0000313" key="9">
    <source>
        <dbReference type="EMBL" id="OJJ68148.1"/>
    </source>
</evidence>
<dbReference type="Pfam" id="PF04082">
    <property type="entry name" value="Fungal_trans"/>
    <property type="match status" value="1"/>
</dbReference>
<dbReference type="CDD" id="cd12148">
    <property type="entry name" value="fungal_TF_MHR"/>
    <property type="match status" value="1"/>
</dbReference>
<evidence type="ECO:0000256" key="7">
    <source>
        <dbReference type="SAM" id="MobiDB-lite"/>
    </source>
</evidence>
<keyword evidence="3" id="KW-0805">Transcription regulation</keyword>
<dbReference type="GO" id="GO:0003677">
    <property type="term" value="F:DNA binding"/>
    <property type="evidence" value="ECO:0007669"/>
    <property type="project" value="UniProtKB-KW"/>
</dbReference>
<dbReference type="InterPro" id="IPR001138">
    <property type="entry name" value="Zn2Cys6_DnaBD"/>
</dbReference>
<dbReference type="GeneID" id="93575438"/>
<evidence type="ECO:0000256" key="3">
    <source>
        <dbReference type="ARBA" id="ARBA00023015"/>
    </source>
</evidence>
<organism evidence="9 10">
    <name type="scientific">Aspergillus brasiliensis (strain CBS 101740 / IMI 381727 / IBT 21946)</name>
    <dbReference type="NCBI Taxonomy" id="767769"/>
    <lineage>
        <taxon>Eukaryota</taxon>
        <taxon>Fungi</taxon>
        <taxon>Dikarya</taxon>
        <taxon>Ascomycota</taxon>
        <taxon>Pezizomycotina</taxon>
        <taxon>Eurotiomycetes</taxon>
        <taxon>Eurotiomycetidae</taxon>
        <taxon>Eurotiales</taxon>
        <taxon>Aspergillaceae</taxon>
        <taxon>Aspergillus</taxon>
        <taxon>Aspergillus subgen. Circumdati</taxon>
    </lineage>
</organism>
<dbReference type="InterPro" id="IPR007219">
    <property type="entry name" value="XnlR_reg_dom"/>
</dbReference>
<proteinExistence type="predicted"/>
<dbReference type="PANTHER" id="PTHR31001">
    <property type="entry name" value="UNCHARACTERIZED TRANSCRIPTIONAL REGULATORY PROTEIN"/>
    <property type="match status" value="1"/>
</dbReference>
<dbReference type="Pfam" id="PF00172">
    <property type="entry name" value="Zn_clus"/>
    <property type="match status" value="1"/>
</dbReference>
<keyword evidence="2" id="KW-0479">Metal-binding</keyword>
<keyword evidence="4" id="KW-0238">DNA-binding</keyword>
<evidence type="ECO:0000256" key="4">
    <source>
        <dbReference type="ARBA" id="ARBA00023125"/>
    </source>
</evidence>
<dbReference type="OrthoDB" id="6612291at2759"/>
<dbReference type="AlphaFoldDB" id="A0A1L9U928"/>
<dbReference type="GO" id="GO:0000981">
    <property type="term" value="F:DNA-binding transcription factor activity, RNA polymerase II-specific"/>
    <property type="evidence" value="ECO:0007669"/>
    <property type="project" value="InterPro"/>
</dbReference>
<dbReference type="VEuPathDB" id="FungiDB:ASPBRDRAFT_318896"/>
<dbReference type="OMA" id="LTIHICK"/>
<evidence type="ECO:0000259" key="8">
    <source>
        <dbReference type="PROSITE" id="PS50048"/>
    </source>
</evidence>
<dbReference type="PROSITE" id="PS50048">
    <property type="entry name" value="ZN2_CY6_FUNGAL_2"/>
    <property type="match status" value="1"/>
</dbReference>
<keyword evidence="10" id="KW-1185">Reference proteome</keyword>
<dbReference type="EMBL" id="KV878691">
    <property type="protein sequence ID" value="OJJ68148.1"/>
    <property type="molecule type" value="Genomic_DNA"/>
</dbReference>
<gene>
    <name evidence="9" type="ORF">ASPBRDRAFT_318896</name>
</gene>